<dbReference type="Gene3D" id="3.30.450.20">
    <property type="entry name" value="PAS domain"/>
    <property type="match status" value="2"/>
</dbReference>
<evidence type="ECO:0000256" key="1">
    <source>
        <dbReference type="ARBA" id="ARBA00000085"/>
    </source>
</evidence>
<dbReference type="SMART" id="SM00086">
    <property type="entry name" value="PAC"/>
    <property type="match status" value="2"/>
</dbReference>
<dbReference type="PANTHER" id="PTHR43304">
    <property type="entry name" value="PHYTOCHROME-LIKE PROTEIN CPH1"/>
    <property type="match status" value="1"/>
</dbReference>
<feature type="domain" description="PAS" evidence="6">
    <location>
        <begin position="130"/>
        <end position="168"/>
    </location>
</feature>
<dbReference type="SUPFAM" id="SSF55785">
    <property type="entry name" value="PYP-like sensor domain (PAS domain)"/>
    <property type="match status" value="2"/>
</dbReference>
<dbReference type="SMART" id="SM00091">
    <property type="entry name" value="PAS"/>
    <property type="match status" value="2"/>
</dbReference>
<name>X1IJ16_9ZZZZ</name>
<dbReference type="NCBIfam" id="TIGR00229">
    <property type="entry name" value="sensory_box"/>
    <property type="match status" value="2"/>
</dbReference>
<sequence length="275" mass="31972">YRLIAESTNDVITLQDFNLKATFTYVSTSIKNVAGYEPEELLGKSPFDFIHHDDRKKLFSLLKKYINAKVKKFLAGKESTITERIEYRFKDKEGNWRDFQSTGNIVGNQLLFITRDITESKKSEEIIKQSEKKYRSLFEDMPGVYYRADRKGNVIMVNPTGVKLLGYNFPKEIIGKNLAKDFYYIPEDRKIFLEELKKRKGIVKDYEVTLKRRDGTPVTVSTSSHYYYDEKGNIIGVEGIFVDITERKKVEENLRKSQQEFASLFDSSPAALEML</sequence>
<dbReference type="CDD" id="cd00130">
    <property type="entry name" value="PAS"/>
    <property type="match status" value="2"/>
</dbReference>
<evidence type="ECO:0000256" key="3">
    <source>
        <dbReference type="ARBA" id="ARBA00022553"/>
    </source>
</evidence>
<feature type="non-terminal residue" evidence="8">
    <location>
        <position position="1"/>
    </location>
</feature>
<dbReference type="PROSITE" id="PS50113">
    <property type="entry name" value="PAC"/>
    <property type="match status" value="1"/>
</dbReference>
<evidence type="ECO:0000259" key="7">
    <source>
        <dbReference type="PROSITE" id="PS50113"/>
    </source>
</evidence>
<dbReference type="InterPro" id="IPR000700">
    <property type="entry name" value="PAS-assoc_C"/>
</dbReference>
<evidence type="ECO:0000256" key="4">
    <source>
        <dbReference type="ARBA" id="ARBA00022679"/>
    </source>
</evidence>
<dbReference type="EMBL" id="BARU01019845">
    <property type="protein sequence ID" value="GAH57538.1"/>
    <property type="molecule type" value="Genomic_DNA"/>
</dbReference>
<dbReference type="InterPro" id="IPR001610">
    <property type="entry name" value="PAC"/>
</dbReference>
<dbReference type="InterPro" id="IPR000014">
    <property type="entry name" value="PAS"/>
</dbReference>
<feature type="domain" description="PAC" evidence="7">
    <location>
        <begin position="204"/>
        <end position="256"/>
    </location>
</feature>
<dbReference type="PANTHER" id="PTHR43304:SF1">
    <property type="entry name" value="PAC DOMAIN-CONTAINING PROTEIN"/>
    <property type="match status" value="1"/>
</dbReference>
<dbReference type="Pfam" id="PF13426">
    <property type="entry name" value="PAS_9"/>
    <property type="match status" value="1"/>
</dbReference>
<gene>
    <name evidence="8" type="ORF">S03H2_32652</name>
</gene>
<protein>
    <recommendedName>
        <fullName evidence="2">histidine kinase</fullName>
        <ecNumber evidence="2">2.7.13.3</ecNumber>
    </recommendedName>
</protein>
<feature type="domain" description="PAS" evidence="6">
    <location>
        <begin position="1"/>
        <end position="69"/>
    </location>
</feature>
<accession>X1IJ16</accession>
<evidence type="ECO:0000256" key="5">
    <source>
        <dbReference type="ARBA" id="ARBA00022777"/>
    </source>
</evidence>
<dbReference type="PROSITE" id="PS50112">
    <property type="entry name" value="PAS"/>
    <property type="match status" value="2"/>
</dbReference>
<evidence type="ECO:0000256" key="2">
    <source>
        <dbReference type="ARBA" id="ARBA00012438"/>
    </source>
</evidence>
<evidence type="ECO:0000313" key="8">
    <source>
        <dbReference type="EMBL" id="GAH57538.1"/>
    </source>
</evidence>
<dbReference type="Pfam" id="PF08447">
    <property type="entry name" value="PAS_3"/>
    <property type="match status" value="1"/>
</dbReference>
<keyword evidence="3" id="KW-0597">Phosphoprotein</keyword>
<dbReference type="EC" id="2.7.13.3" evidence="2"/>
<dbReference type="InterPro" id="IPR013655">
    <property type="entry name" value="PAS_fold_3"/>
</dbReference>
<keyword evidence="5" id="KW-0418">Kinase</keyword>
<dbReference type="InterPro" id="IPR052162">
    <property type="entry name" value="Sensor_kinase/Photoreceptor"/>
</dbReference>
<evidence type="ECO:0000259" key="6">
    <source>
        <dbReference type="PROSITE" id="PS50112"/>
    </source>
</evidence>
<comment type="caution">
    <text evidence="8">The sequence shown here is derived from an EMBL/GenBank/DDBJ whole genome shotgun (WGS) entry which is preliminary data.</text>
</comment>
<dbReference type="AlphaFoldDB" id="X1IJ16"/>
<keyword evidence="4" id="KW-0808">Transferase</keyword>
<organism evidence="8">
    <name type="scientific">marine sediment metagenome</name>
    <dbReference type="NCBI Taxonomy" id="412755"/>
    <lineage>
        <taxon>unclassified sequences</taxon>
        <taxon>metagenomes</taxon>
        <taxon>ecological metagenomes</taxon>
    </lineage>
</organism>
<comment type="catalytic activity">
    <reaction evidence="1">
        <text>ATP + protein L-histidine = ADP + protein N-phospho-L-histidine.</text>
        <dbReference type="EC" id="2.7.13.3"/>
    </reaction>
</comment>
<dbReference type="InterPro" id="IPR035965">
    <property type="entry name" value="PAS-like_dom_sf"/>
</dbReference>
<proteinExistence type="predicted"/>
<reference evidence="8" key="1">
    <citation type="journal article" date="2014" name="Front. Microbiol.">
        <title>High frequency of phylogenetically diverse reductive dehalogenase-homologous genes in deep subseafloor sedimentary metagenomes.</title>
        <authorList>
            <person name="Kawai M."/>
            <person name="Futagami T."/>
            <person name="Toyoda A."/>
            <person name="Takaki Y."/>
            <person name="Nishi S."/>
            <person name="Hori S."/>
            <person name="Arai W."/>
            <person name="Tsubouchi T."/>
            <person name="Morono Y."/>
            <person name="Uchiyama I."/>
            <person name="Ito T."/>
            <person name="Fujiyama A."/>
            <person name="Inagaki F."/>
            <person name="Takami H."/>
        </authorList>
    </citation>
    <scope>NUCLEOTIDE SEQUENCE</scope>
    <source>
        <strain evidence="8">Expedition CK06-06</strain>
    </source>
</reference>
<dbReference type="GO" id="GO:0004673">
    <property type="term" value="F:protein histidine kinase activity"/>
    <property type="evidence" value="ECO:0007669"/>
    <property type="project" value="UniProtKB-EC"/>
</dbReference>